<dbReference type="Pfam" id="PF03717">
    <property type="entry name" value="PBP_dimer"/>
    <property type="match status" value="1"/>
</dbReference>
<feature type="transmembrane region" description="Helical" evidence="10">
    <location>
        <begin position="43"/>
        <end position="64"/>
    </location>
</feature>
<evidence type="ECO:0000313" key="13">
    <source>
        <dbReference type="EMBL" id="OHA13010.1"/>
    </source>
</evidence>
<dbReference type="InterPro" id="IPR012338">
    <property type="entry name" value="Beta-lactam/transpept-like"/>
</dbReference>
<dbReference type="Gene3D" id="3.40.710.10">
    <property type="entry name" value="DD-peptidase/beta-lactamase superfamily"/>
    <property type="match status" value="1"/>
</dbReference>
<accession>A0A1G2LN19</accession>
<comment type="subcellular location">
    <subcellularLocation>
        <location evidence="2">Cell membrane</location>
    </subcellularLocation>
    <subcellularLocation>
        <location evidence="1">Membrane</location>
        <topology evidence="1">Single-pass membrane protein</topology>
    </subcellularLocation>
</comment>
<evidence type="ECO:0000256" key="2">
    <source>
        <dbReference type="ARBA" id="ARBA00004236"/>
    </source>
</evidence>
<dbReference type="GO" id="GO:0005886">
    <property type="term" value="C:plasma membrane"/>
    <property type="evidence" value="ECO:0007669"/>
    <property type="project" value="TreeGrafter"/>
</dbReference>
<evidence type="ECO:0000256" key="6">
    <source>
        <dbReference type="ARBA" id="ARBA00022984"/>
    </source>
</evidence>
<reference evidence="13 14" key="1">
    <citation type="journal article" date="2016" name="Nat. Commun.">
        <title>Thousands of microbial genomes shed light on interconnected biogeochemical processes in an aquifer system.</title>
        <authorList>
            <person name="Anantharaman K."/>
            <person name="Brown C.T."/>
            <person name="Hug L.A."/>
            <person name="Sharon I."/>
            <person name="Castelle C.J."/>
            <person name="Probst A.J."/>
            <person name="Thomas B.C."/>
            <person name="Singh A."/>
            <person name="Wilkins M.J."/>
            <person name="Karaoz U."/>
            <person name="Brodie E.L."/>
            <person name="Williams K.H."/>
            <person name="Hubbard S.S."/>
            <person name="Banfield J.F."/>
        </authorList>
    </citation>
    <scope>NUCLEOTIDE SEQUENCE [LARGE SCALE GENOMIC DNA]</scope>
</reference>
<evidence type="ECO:0000256" key="9">
    <source>
        <dbReference type="ARBA" id="ARBA00023316"/>
    </source>
</evidence>
<dbReference type="GO" id="GO:0008658">
    <property type="term" value="F:penicillin binding"/>
    <property type="evidence" value="ECO:0007669"/>
    <property type="project" value="InterPro"/>
</dbReference>
<evidence type="ECO:0000256" key="7">
    <source>
        <dbReference type="ARBA" id="ARBA00022989"/>
    </source>
</evidence>
<evidence type="ECO:0000259" key="12">
    <source>
        <dbReference type="Pfam" id="PF03717"/>
    </source>
</evidence>
<dbReference type="InterPro" id="IPR050515">
    <property type="entry name" value="Beta-lactam/transpept"/>
</dbReference>
<protein>
    <recommendedName>
        <fullName evidence="15">Penicillin-binding protein 2</fullName>
    </recommendedName>
</protein>
<evidence type="ECO:0000259" key="11">
    <source>
        <dbReference type="Pfam" id="PF00905"/>
    </source>
</evidence>
<keyword evidence="8 10" id="KW-0472">Membrane</keyword>
<keyword evidence="9" id="KW-0961">Cell wall biogenesis/degradation</keyword>
<feature type="domain" description="Penicillin-binding protein dimerisation" evidence="12">
    <location>
        <begin position="133"/>
        <end position="201"/>
    </location>
</feature>
<keyword evidence="7 10" id="KW-1133">Transmembrane helix</keyword>
<dbReference type="Proteomes" id="UP000178302">
    <property type="component" value="Unassembled WGS sequence"/>
</dbReference>
<dbReference type="PANTHER" id="PTHR30627:SF2">
    <property type="entry name" value="PEPTIDOGLYCAN D,D-TRANSPEPTIDASE MRDA"/>
    <property type="match status" value="1"/>
</dbReference>
<dbReference type="EMBL" id="MHQZ01000043">
    <property type="protein sequence ID" value="OHA13010.1"/>
    <property type="molecule type" value="Genomic_DNA"/>
</dbReference>
<gene>
    <name evidence="13" type="ORF">A2909_00565</name>
</gene>
<dbReference type="AlphaFoldDB" id="A0A1G2LN19"/>
<dbReference type="Gene3D" id="3.90.1310.10">
    <property type="entry name" value="Penicillin-binding protein 2a (Domain 2)"/>
    <property type="match status" value="1"/>
</dbReference>
<keyword evidence="6" id="KW-0573">Peptidoglycan synthesis</keyword>
<dbReference type="SUPFAM" id="SSF56519">
    <property type="entry name" value="Penicillin binding protein dimerisation domain"/>
    <property type="match status" value="1"/>
</dbReference>
<comment type="caution">
    <text evidence="13">The sequence shown here is derived from an EMBL/GenBank/DDBJ whole genome shotgun (WGS) entry which is preliminary data.</text>
</comment>
<dbReference type="Pfam" id="PF00905">
    <property type="entry name" value="Transpeptidase"/>
    <property type="match status" value="1"/>
</dbReference>
<keyword evidence="3" id="KW-1003">Cell membrane</keyword>
<evidence type="ECO:0000256" key="4">
    <source>
        <dbReference type="ARBA" id="ARBA00022692"/>
    </source>
</evidence>
<feature type="domain" description="Penicillin-binding protein transpeptidase" evidence="11">
    <location>
        <begin position="241"/>
        <end position="565"/>
    </location>
</feature>
<keyword evidence="5" id="KW-0133">Cell shape</keyword>
<evidence type="ECO:0008006" key="15">
    <source>
        <dbReference type="Google" id="ProtNLM"/>
    </source>
</evidence>
<evidence type="ECO:0000313" key="14">
    <source>
        <dbReference type="Proteomes" id="UP000178302"/>
    </source>
</evidence>
<name>A0A1G2LN19_9BACT</name>
<evidence type="ECO:0000256" key="8">
    <source>
        <dbReference type="ARBA" id="ARBA00023136"/>
    </source>
</evidence>
<evidence type="ECO:0000256" key="5">
    <source>
        <dbReference type="ARBA" id="ARBA00022960"/>
    </source>
</evidence>
<keyword evidence="4 10" id="KW-0812">Transmembrane</keyword>
<organism evidence="13 14">
    <name type="scientific">Candidatus Tagabacteria bacterium RIFCSPLOWO2_01_FULL_39_11</name>
    <dbReference type="NCBI Taxonomy" id="1802295"/>
    <lineage>
        <taxon>Bacteria</taxon>
        <taxon>Candidatus Tagaibacteriota</taxon>
    </lineage>
</organism>
<evidence type="ECO:0000256" key="1">
    <source>
        <dbReference type="ARBA" id="ARBA00004167"/>
    </source>
</evidence>
<evidence type="ECO:0000256" key="3">
    <source>
        <dbReference type="ARBA" id="ARBA00022475"/>
    </source>
</evidence>
<proteinExistence type="predicted"/>
<dbReference type="InterPro" id="IPR005311">
    <property type="entry name" value="PBP_dimer"/>
</dbReference>
<dbReference type="PANTHER" id="PTHR30627">
    <property type="entry name" value="PEPTIDOGLYCAN D,D-TRANSPEPTIDASE"/>
    <property type="match status" value="1"/>
</dbReference>
<dbReference type="InterPro" id="IPR001460">
    <property type="entry name" value="PCN-bd_Tpept"/>
</dbReference>
<dbReference type="InterPro" id="IPR036138">
    <property type="entry name" value="PBP_dimer_sf"/>
</dbReference>
<dbReference type="GO" id="GO:0071555">
    <property type="term" value="P:cell wall organization"/>
    <property type="evidence" value="ECO:0007669"/>
    <property type="project" value="TreeGrafter"/>
</dbReference>
<dbReference type="SUPFAM" id="SSF56601">
    <property type="entry name" value="beta-lactamase/transpeptidase-like"/>
    <property type="match status" value="1"/>
</dbReference>
<sequence>MKRKKIKQNEISLDEIFLDSKNIPGFDTERFEGRIEKALEKNIFLSANIIFMAVLFLIISRIFYLQIINGEKFELRAERNHLRNIPIFPPRGIIYDRNGENLVWNDIKKLGDPVSDSDLEFSNEIIERRYNGYFPGLSHIVGYVGLPSADDEKIIKDDEFLGLKNYKIGKAGVEKYYNEILTGEMGRKIVEVDSFGSLISENTQKGARETQPVFLTIDAKLNSKSHEILGKVAKERGFRGGAMVIMDVGTGGILALANFPEYDSQVLSKGDSYSDIEVFLNDVKKPFLNRTVSGLYPPGSIIKPLIAIAALDENIIKADEVLKTHGSISLPNPYFPDKKSVFYDWKNHGPVDMRRALAVSSNVYFYKVGGGYENIKGLGANAIKKYAEMFNFGAKTGIDLPSEQDGLVPNPELKSKFDLNDPVWRIGDTYNMSIGQGNFQVTPVQMAVFAAAIANNGIILKPKLLFSSESGSAPKDVFDAEKMNGEVIKKIDIDKKNFEVVREGMRLAVLEGTARALNGLGVSIAGKTGTAEIGSGKYVNSWFIGFFPYENPRFAISVVFEAGNAENLVGAVFATKEILEWMEINTPEYLE</sequence>
<evidence type="ECO:0000256" key="10">
    <source>
        <dbReference type="SAM" id="Phobius"/>
    </source>
</evidence>